<dbReference type="PANTHER" id="PTHR42791">
    <property type="entry name" value="GNAT FAMILY ACETYLTRANSFERASE"/>
    <property type="match status" value="1"/>
</dbReference>
<protein>
    <recommendedName>
        <fullName evidence="1">N-acetyltransferase domain-containing protein</fullName>
    </recommendedName>
</protein>
<dbReference type="SUPFAM" id="SSF55729">
    <property type="entry name" value="Acyl-CoA N-acyltransferases (Nat)"/>
    <property type="match status" value="1"/>
</dbReference>
<dbReference type="InterPro" id="IPR052523">
    <property type="entry name" value="Trichothecene_AcTrans"/>
</dbReference>
<dbReference type="InterPro" id="IPR016181">
    <property type="entry name" value="Acyl_CoA_acyltransferase"/>
</dbReference>
<name>A0A0D9NPY8_METAN</name>
<dbReference type="PROSITE" id="PS51186">
    <property type="entry name" value="GNAT"/>
    <property type="match status" value="1"/>
</dbReference>
<dbReference type="STRING" id="1291518.A0A0D9NPY8"/>
<dbReference type="PANTHER" id="PTHR42791:SF14">
    <property type="entry name" value="N-ACETYLTRANSFERASE DOMAIN-CONTAINING PROTEIN"/>
    <property type="match status" value="1"/>
</dbReference>
<evidence type="ECO:0000313" key="3">
    <source>
        <dbReference type="Proteomes" id="UP000054544"/>
    </source>
</evidence>
<dbReference type="Pfam" id="PF13673">
    <property type="entry name" value="Acetyltransf_10"/>
    <property type="match status" value="1"/>
</dbReference>
<dbReference type="CDD" id="cd04301">
    <property type="entry name" value="NAT_SF"/>
    <property type="match status" value="1"/>
</dbReference>
<evidence type="ECO:0000259" key="1">
    <source>
        <dbReference type="PROSITE" id="PS51186"/>
    </source>
</evidence>
<dbReference type="AlphaFoldDB" id="A0A0D9NPY8"/>
<dbReference type="GO" id="GO:0016747">
    <property type="term" value="F:acyltransferase activity, transferring groups other than amino-acyl groups"/>
    <property type="evidence" value="ECO:0007669"/>
    <property type="project" value="InterPro"/>
</dbReference>
<evidence type="ECO:0000313" key="2">
    <source>
        <dbReference type="EMBL" id="KJK75838.1"/>
    </source>
</evidence>
<feature type="domain" description="N-acetyltransferase" evidence="1">
    <location>
        <begin position="175"/>
        <end position="247"/>
    </location>
</feature>
<reference evidence="3" key="1">
    <citation type="journal article" date="2014" name="BMC Genomics">
        <title>The genome sequence of the biocontrol fungus Metarhizium anisopliae and comparative genomics of Metarhizium species.</title>
        <authorList>
            <person name="Pattemore J.A."/>
            <person name="Hane J.K."/>
            <person name="Williams A.H."/>
            <person name="Wilson B.A."/>
            <person name="Stodart B.J."/>
            <person name="Ash G.J."/>
        </authorList>
    </citation>
    <scope>NUCLEOTIDE SEQUENCE [LARGE SCALE GENOMIC DNA]</scope>
    <source>
        <strain evidence="3">BRIP 53293</strain>
    </source>
</reference>
<organism evidence="2 3">
    <name type="scientific">Metarhizium anisopliae BRIP 53293</name>
    <dbReference type="NCBI Taxonomy" id="1291518"/>
    <lineage>
        <taxon>Eukaryota</taxon>
        <taxon>Fungi</taxon>
        <taxon>Dikarya</taxon>
        <taxon>Ascomycota</taxon>
        <taxon>Pezizomycotina</taxon>
        <taxon>Sordariomycetes</taxon>
        <taxon>Hypocreomycetidae</taxon>
        <taxon>Hypocreales</taxon>
        <taxon>Clavicipitaceae</taxon>
        <taxon>Metarhizium</taxon>
    </lineage>
</organism>
<dbReference type="Proteomes" id="UP000054544">
    <property type="component" value="Unassembled WGS sequence"/>
</dbReference>
<dbReference type="InterPro" id="IPR000182">
    <property type="entry name" value="GNAT_dom"/>
</dbReference>
<gene>
    <name evidence="2" type="ORF">H634G_09202</name>
</gene>
<keyword evidence="3" id="KW-1185">Reference proteome</keyword>
<dbReference type="OrthoDB" id="2832510at2759"/>
<sequence>MAFDDAAMAAEQSGILIEQINTAEDMVEAINPVCETFGKQTHDGLWTAMNPSWDTPQGKAQATSRMVHRWRAATKDHQGRPNTIFLKATVPCDGAAPGGPRKIVGTAIWLQLSSVAGHGDPPAEDLSKALDLDKIYPGNEAEQRYLCQAMHSLHRQRIDLVKKKTNSSPPSAMVLDLCVVDPAYQGRGIAKQLVQWGLDEAKTRGGLECITEASVMGRRVYEKMGFRQEGPEIVYVVDEQFAHRDRPSNVFMRTGNGDLGSLLTV</sequence>
<dbReference type="Gene3D" id="3.40.630.30">
    <property type="match status" value="1"/>
</dbReference>
<dbReference type="EMBL" id="KE384749">
    <property type="protein sequence ID" value="KJK75838.1"/>
    <property type="molecule type" value="Genomic_DNA"/>
</dbReference>
<proteinExistence type="predicted"/>
<accession>A0A0D9NPY8</accession>